<dbReference type="GO" id="GO:0009055">
    <property type="term" value="F:electron transfer activity"/>
    <property type="evidence" value="ECO:0007669"/>
    <property type="project" value="InterPro"/>
</dbReference>
<protein>
    <recommendedName>
        <fullName evidence="5">Phytocyanin domain-containing protein</fullName>
    </recommendedName>
</protein>
<dbReference type="PANTHER" id="PTHR33021">
    <property type="entry name" value="BLUE COPPER PROTEIN"/>
    <property type="match status" value="1"/>
</dbReference>
<dbReference type="InterPro" id="IPR008972">
    <property type="entry name" value="Cupredoxin"/>
</dbReference>
<dbReference type="OrthoDB" id="581242at2759"/>
<dbReference type="SUPFAM" id="SSF49503">
    <property type="entry name" value="Cupredoxins"/>
    <property type="match status" value="1"/>
</dbReference>
<evidence type="ECO:0000256" key="4">
    <source>
        <dbReference type="SAM" id="Phobius"/>
    </source>
</evidence>
<feature type="transmembrane region" description="Helical" evidence="4">
    <location>
        <begin position="169"/>
        <end position="192"/>
    </location>
</feature>
<feature type="region of interest" description="Disordered" evidence="3">
    <location>
        <begin position="133"/>
        <end position="162"/>
    </location>
</feature>
<accession>A0A5J5ATW8</accession>
<dbReference type="Pfam" id="PF02298">
    <property type="entry name" value="Cu_bind_like"/>
    <property type="match status" value="1"/>
</dbReference>
<dbReference type="EMBL" id="CM018041">
    <property type="protein sequence ID" value="KAA8533920.1"/>
    <property type="molecule type" value="Genomic_DNA"/>
</dbReference>
<dbReference type="InterPro" id="IPR039391">
    <property type="entry name" value="Phytocyanin-like"/>
</dbReference>
<dbReference type="AlphaFoldDB" id="A0A5J5ATW8"/>
<dbReference type="FunFam" id="2.60.40.420:FF:000003">
    <property type="entry name" value="Blue copper"/>
    <property type="match status" value="1"/>
</dbReference>
<reference evidence="6 7" key="1">
    <citation type="submission" date="2019-09" db="EMBL/GenBank/DDBJ databases">
        <title>A chromosome-level genome assembly of the Chinese tupelo Nyssa sinensis.</title>
        <authorList>
            <person name="Yang X."/>
            <person name="Kang M."/>
            <person name="Yang Y."/>
            <person name="Xiong H."/>
            <person name="Wang M."/>
            <person name="Zhang Z."/>
            <person name="Wang Z."/>
            <person name="Wu H."/>
            <person name="Ma T."/>
            <person name="Liu J."/>
            <person name="Xi Z."/>
        </authorList>
    </citation>
    <scope>NUCLEOTIDE SEQUENCE [LARGE SCALE GENOMIC DNA]</scope>
    <source>
        <strain evidence="6">J267</strain>
        <tissue evidence="6">Leaf</tissue>
    </source>
</reference>
<evidence type="ECO:0000313" key="7">
    <source>
        <dbReference type="Proteomes" id="UP000325577"/>
    </source>
</evidence>
<keyword evidence="7" id="KW-1185">Reference proteome</keyword>
<keyword evidence="4" id="KW-0472">Membrane</keyword>
<proteinExistence type="predicted"/>
<evidence type="ECO:0000256" key="2">
    <source>
        <dbReference type="ARBA" id="ARBA00023180"/>
    </source>
</evidence>
<organism evidence="6 7">
    <name type="scientific">Nyssa sinensis</name>
    <dbReference type="NCBI Taxonomy" id="561372"/>
    <lineage>
        <taxon>Eukaryota</taxon>
        <taxon>Viridiplantae</taxon>
        <taxon>Streptophyta</taxon>
        <taxon>Embryophyta</taxon>
        <taxon>Tracheophyta</taxon>
        <taxon>Spermatophyta</taxon>
        <taxon>Magnoliopsida</taxon>
        <taxon>eudicotyledons</taxon>
        <taxon>Gunneridae</taxon>
        <taxon>Pentapetalae</taxon>
        <taxon>asterids</taxon>
        <taxon>Cornales</taxon>
        <taxon>Nyssaceae</taxon>
        <taxon>Nyssa</taxon>
    </lineage>
</organism>
<evidence type="ECO:0000313" key="6">
    <source>
        <dbReference type="EMBL" id="KAA8533920.1"/>
    </source>
</evidence>
<sequence length="193" mass="20650">MKFHALFSHSSMAEQLLVHVIVILGLSLTCTATVYTVGDTSGWDISSDLDTWVKNKRFVVGDVLLFQYSSSHTVDEVTKEGFQGCNTTNVLQMSSNGNTSIPLSKPGDRFFICGNKLHCLGGMKLQVNVEQGQVASPSAAPRAQPGDSGLPPPTAKSDNPSSVTPNSAMFIHGGIDSLVLAFMGFMATLLWLL</sequence>
<name>A0A5J5ATW8_9ASTE</name>
<evidence type="ECO:0000256" key="3">
    <source>
        <dbReference type="SAM" id="MobiDB-lite"/>
    </source>
</evidence>
<dbReference type="Gene3D" id="2.60.40.420">
    <property type="entry name" value="Cupredoxins - blue copper proteins"/>
    <property type="match status" value="1"/>
</dbReference>
<dbReference type="PROSITE" id="PS51485">
    <property type="entry name" value="PHYTOCYANIN"/>
    <property type="match status" value="1"/>
</dbReference>
<keyword evidence="4" id="KW-0812">Transmembrane</keyword>
<feature type="transmembrane region" description="Helical" evidence="4">
    <location>
        <begin position="16"/>
        <end position="37"/>
    </location>
</feature>
<dbReference type="InterPro" id="IPR003245">
    <property type="entry name" value="Phytocyanin_dom"/>
</dbReference>
<keyword evidence="1" id="KW-0479">Metal-binding</keyword>
<dbReference type="CDD" id="cd04216">
    <property type="entry name" value="Phytocyanin"/>
    <property type="match status" value="1"/>
</dbReference>
<dbReference type="Proteomes" id="UP000325577">
    <property type="component" value="Linkage Group LG18"/>
</dbReference>
<dbReference type="GO" id="GO:0005886">
    <property type="term" value="C:plasma membrane"/>
    <property type="evidence" value="ECO:0007669"/>
    <property type="project" value="TreeGrafter"/>
</dbReference>
<keyword evidence="4" id="KW-1133">Transmembrane helix</keyword>
<dbReference type="GO" id="GO:0046872">
    <property type="term" value="F:metal ion binding"/>
    <property type="evidence" value="ECO:0007669"/>
    <property type="project" value="UniProtKB-KW"/>
</dbReference>
<evidence type="ECO:0000259" key="5">
    <source>
        <dbReference type="PROSITE" id="PS51485"/>
    </source>
</evidence>
<feature type="domain" description="Phytocyanin" evidence="5">
    <location>
        <begin position="33"/>
        <end position="131"/>
    </location>
</feature>
<gene>
    <name evidence="6" type="ORF">F0562_031437</name>
</gene>
<evidence type="ECO:0000256" key="1">
    <source>
        <dbReference type="ARBA" id="ARBA00022723"/>
    </source>
</evidence>
<dbReference type="PANTHER" id="PTHR33021:SF70">
    <property type="entry name" value="PHYTOCYANIN DOMAIN-CONTAINING PROTEIN"/>
    <property type="match status" value="1"/>
</dbReference>
<keyword evidence="2" id="KW-0325">Glycoprotein</keyword>